<keyword evidence="7" id="KW-1185">Reference proteome</keyword>
<evidence type="ECO:0000256" key="2">
    <source>
        <dbReference type="ARBA" id="ARBA00022741"/>
    </source>
</evidence>
<protein>
    <submittedName>
        <fullName evidence="6">Uncharacterized protein</fullName>
    </submittedName>
</protein>
<dbReference type="PANTHER" id="PTHR15140">
    <property type="entry name" value="TUBULIN-SPECIFIC CHAPERONE E"/>
    <property type="match status" value="1"/>
</dbReference>
<gene>
    <name evidence="6" type="ORF">T459_27289</name>
</gene>
<evidence type="ECO:0000313" key="6">
    <source>
        <dbReference type="EMBL" id="PHT67802.1"/>
    </source>
</evidence>
<reference evidence="6 7" key="1">
    <citation type="journal article" date="2014" name="Nat. Genet.">
        <title>Genome sequence of the hot pepper provides insights into the evolution of pungency in Capsicum species.</title>
        <authorList>
            <person name="Kim S."/>
            <person name="Park M."/>
            <person name="Yeom S.I."/>
            <person name="Kim Y.M."/>
            <person name="Lee J.M."/>
            <person name="Lee H.A."/>
            <person name="Seo E."/>
            <person name="Choi J."/>
            <person name="Cheong K."/>
            <person name="Kim K.T."/>
            <person name="Jung K."/>
            <person name="Lee G.W."/>
            <person name="Oh S.K."/>
            <person name="Bae C."/>
            <person name="Kim S.B."/>
            <person name="Lee H.Y."/>
            <person name="Kim S.Y."/>
            <person name="Kim M.S."/>
            <person name="Kang B.C."/>
            <person name="Jo Y.D."/>
            <person name="Yang H.B."/>
            <person name="Jeong H.J."/>
            <person name="Kang W.H."/>
            <person name="Kwon J.K."/>
            <person name="Shin C."/>
            <person name="Lim J.Y."/>
            <person name="Park J.H."/>
            <person name="Huh J.H."/>
            <person name="Kim J.S."/>
            <person name="Kim B.D."/>
            <person name="Cohen O."/>
            <person name="Paran I."/>
            <person name="Suh M.C."/>
            <person name="Lee S.B."/>
            <person name="Kim Y.K."/>
            <person name="Shin Y."/>
            <person name="Noh S.J."/>
            <person name="Park J."/>
            <person name="Seo Y.S."/>
            <person name="Kwon S.Y."/>
            <person name="Kim H.A."/>
            <person name="Park J.M."/>
            <person name="Kim H.J."/>
            <person name="Choi S.B."/>
            <person name="Bosland P.W."/>
            <person name="Reeves G."/>
            <person name="Jo S.H."/>
            <person name="Lee B.W."/>
            <person name="Cho H.T."/>
            <person name="Choi H.S."/>
            <person name="Lee M.S."/>
            <person name="Yu Y."/>
            <person name="Do Choi Y."/>
            <person name="Park B.S."/>
            <person name="van Deynze A."/>
            <person name="Ashrafi H."/>
            <person name="Hill T."/>
            <person name="Kim W.T."/>
            <person name="Pai H.S."/>
            <person name="Ahn H.K."/>
            <person name="Yeam I."/>
            <person name="Giovannoni J.J."/>
            <person name="Rose J.K."/>
            <person name="Sorensen I."/>
            <person name="Lee S.J."/>
            <person name="Kim R.W."/>
            <person name="Choi I.Y."/>
            <person name="Choi B.S."/>
            <person name="Lim J.S."/>
            <person name="Lee Y.H."/>
            <person name="Choi D."/>
        </authorList>
    </citation>
    <scope>NUCLEOTIDE SEQUENCE [LARGE SCALE GENOMIC DNA]</scope>
    <source>
        <strain evidence="7">cv. CM334</strain>
    </source>
</reference>
<sequence>MSSFPEDFQFETCILIQLWIAEDFISAFGSSKSLEEVAEDYLEDLISRNLIMSTNPTLPTPKHNVCRFNFQTQTHLVEDCCKQLPPTARSIYLFCGYIFSKRWSSVKLEVFSRFNLLRVLAIFHEGVSPPPFPLAITKLFHLTYLSIRCRDKLPASMAALQNLQTLVMDGFNIILPGKIWMTKKLRHIHVGRYYTFPSRRRETIRNKHLPIDLPNLVELSRPYYSNCTNEVFSAIPNLKRLNVYVSCMRRKYRLDNHLIDMSSLRKLEALKCFSNDMYQHFYWQPLSMKRFVFPLSLKRLSFSKCRFPWEDISTLAMLPNLEELKLKYNAVLGEVWRLSDDDKFESLKLLLFSNIYLESWEICSDSYPNLKSLVLKRCECLREIPTDFGEICTLEAIELHECSRAAEDSVKKIEQEQDMGNNFLKVYIRSSGSKFYISPENSSILHNIN</sequence>
<comment type="caution">
    <text evidence="6">The sequence shown here is derived from an EMBL/GenBank/DDBJ whole genome shotgun (WGS) entry which is preliminary data.</text>
</comment>
<dbReference type="OMA" id="LESWEIC"/>
<dbReference type="Proteomes" id="UP000222542">
    <property type="component" value="Unassembled WGS sequence"/>
</dbReference>
<evidence type="ECO:0000259" key="4">
    <source>
        <dbReference type="Pfam" id="PF23559"/>
    </source>
</evidence>
<dbReference type="InterPro" id="IPR055414">
    <property type="entry name" value="LRR_R13L4/SHOC2-like"/>
</dbReference>
<name>A0A2G2YDH8_CAPAN</name>
<evidence type="ECO:0000256" key="1">
    <source>
        <dbReference type="ARBA" id="ARBA00022737"/>
    </source>
</evidence>
<feature type="domain" description="Disease resistance R13L4/SHOC-2-like LRR" evidence="5">
    <location>
        <begin position="108"/>
        <end position="415"/>
    </location>
</feature>
<organism evidence="6 7">
    <name type="scientific">Capsicum annuum</name>
    <name type="common">Capsicum pepper</name>
    <dbReference type="NCBI Taxonomy" id="4072"/>
    <lineage>
        <taxon>Eukaryota</taxon>
        <taxon>Viridiplantae</taxon>
        <taxon>Streptophyta</taxon>
        <taxon>Embryophyta</taxon>
        <taxon>Tracheophyta</taxon>
        <taxon>Spermatophyta</taxon>
        <taxon>Magnoliopsida</taxon>
        <taxon>eudicotyledons</taxon>
        <taxon>Gunneridae</taxon>
        <taxon>Pentapetalae</taxon>
        <taxon>asterids</taxon>
        <taxon>lamiids</taxon>
        <taxon>Solanales</taxon>
        <taxon>Solanaceae</taxon>
        <taxon>Solanoideae</taxon>
        <taxon>Capsiceae</taxon>
        <taxon>Capsicum</taxon>
    </lineage>
</organism>
<dbReference type="AlphaFoldDB" id="A0A2G2YDH8"/>
<dbReference type="Gramene" id="PHT67802">
    <property type="protein sequence ID" value="PHT67802"/>
    <property type="gene ID" value="T459_27289"/>
</dbReference>
<dbReference type="STRING" id="4072.A0A2G2YDH8"/>
<accession>A0A2G2YDH8</accession>
<evidence type="ECO:0000259" key="5">
    <source>
        <dbReference type="Pfam" id="PF23598"/>
    </source>
</evidence>
<dbReference type="EMBL" id="AYRZ02000011">
    <property type="protein sequence ID" value="PHT67802.1"/>
    <property type="molecule type" value="Genomic_DNA"/>
</dbReference>
<evidence type="ECO:0000313" key="7">
    <source>
        <dbReference type="Proteomes" id="UP000222542"/>
    </source>
</evidence>
<reference evidence="6 7" key="2">
    <citation type="journal article" date="2017" name="Genome Biol.">
        <title>New reference genome sequences of hot pepper reveal the massive evolution of plant disease-resistance genes by retroduplication.</title>
        <authorList>
            <person name="Kim S."/>
            <person name="Park J."/>
            <person name="Yeom S.I."/>
            <person name="Kim Y.M."/>
            <person name="Seo E."/>
            <person name="Kim K.T."/>
            <person name="Kim M.S."/>
            <person name="Lee J.M."/>
            <person name="Cheong K."/>
            <person name="Shin H.S."/>
            <person name="Kim S.B."/>
            <person name="Han K."/>
            <person name="Lee J."/>
            <person name="Park M."/>
            <person name="Lee H.A."/>
            <person name="Lee H.Y."/>
            <person name="Lee Y."/>
            <person name="Oh S."/>
            <person name="Lee J.H."/>
            <person name="Choi E."/>
            <person name="Choi E."/>
            <person name="Lee S.E."/>
            <person name="Jeon J."/>
            <person name="Kim H."/>
            <person name="Choi G."/>
            <person name="Song H."/>
            <person name="Lee J."/>
            <person name="Lee S.C."/>
            <person name="Kwon J.K."/>
            <person name="Lee H.Y."/>
            <person name="Koo N."/>
            <person name="Hong Y."/>
            <person name="Kim R.W."/>
            <person name="Kang W.H."/>
            <person name="Huh J.H."/>
            <person name="Kang B.C."/>
            <person name="Yang T.J."/>
            <person name="Lee Y.H."/>
            <person name="Bennetzen J.L."/>
            <person name="Choi D."/>
        </authorList>
    </citation>
    <scope>NUCLEOTIDE SEQUENCE [LARGE SCALE GENOMIC DNA]</scope>
    <source>
        <strain evidence="7">cv. CM334</strain>
    </source>
</reference>
<dbReference type="Pfam" id="PF23559">
    <property type="entry name" value="WHD_DRP"/>
    <property type="match status" value="1"/>
</dbReference>
<proteinExistence type="predicted"/>
<keyword evidence="1" id="KW-0677">Repeat</keyword>
<keyword evidence="3" id="KW-0067">ATP-binding</keyword>
<dbReference type="SUPFAM" id="SSF52058">
    <property type="entry name" value="L domain-like"/>
    <property type="match status" value="1"/>
</dbReference>
<dbReference type="InterPro" id="IPR032675">
    <property type="entry name" value="LRR_dom_sf"/>
</dbReference>
<evidence type="ECO:0000256" key="3">
    <source>
        <dbReference type="ARBA" id="ARBA00022840"/>
    </source>
</evidence>
<feature type="domain" description="Disease resistance protein winged helix" evidence="4">
    <location>
        <begin position="4"/>
        <end position="52"/>
    </location>
</feature>
<dbReference type="InterPro" id="IPR058922">
    <property type="entry name" value="WHD_DRP"/>
</dbReference>
<keyword evidence="2" id="KW-0547">Nucleotide-binding</keyword>
<dbReference type="PANTHER" id="PTHR15140:SF36">
    <property type="entry name" value="LATE BLIGHT RESISTANCE PROTEIN HOMOLOG R1A-3"/>
    <property type="match status" value="1"/>
</dbReference>
<dbReference type="Gene3D" id="3.80.10.10">
    <property type="entry name" value="Ribonuclease Inhibitor"/>
    <property type="match status" value="1"/>
</dbReference>
<dbReference type="Pfam" id="PF23598">
    <property type="entry name" value="LRR_14"/>
    <property type="match status" value="1"/>
</dbReference>